<dbReference type="EMBL" id="CAJPEV010005245">
    <property type="protein sequence ID" value="CAG0902931.1"/>
    <property type="molecule type" value="Genomic_DNA"/>
</dbReference>
<protein>
    <submittedName>
        <fullName evidence="1">Uncharacterized protein</fullName>
    </submittedName>
</protein>
<accession>A0A7R9AF41</accession>
<name>A0A7R9AF41_9CRUS</name>
<dbReference type="Proteomes" id="UP000677054">
    <property type="component" value="Unassembled WGS sequence"/>
</dbReference>
<evidence type="ECO:0000313" key="1">
    <source>
        <dbReference type="EMBL" id="CAD7253074.1"/>
    </source>
</evidence>
<organism evidence="1">
    <name type="scientific">Darwinula stevensoni</name>
    <dbReference type="NCBI Taxonomy" id="69355"/>
    <lineage>
        <taxon>Eukaryota</taxon>
        <taxon>Metazoa</taxon>
        <taxon>Ecdysozoa</taxon>
        <taxon>Arthropoda</taxon>
        <taxon>Crustacea</taxon>
        <taxon>Oligostraca</taxon>
        <taxon>Ostracoda</taxon>
        <taxon>Podocopa</taxon>
        <taxon>Podocopida</taxon>
        <taxon>Darwinulocopina</taxon>
        <taxon>Darwinuloidea</taxon>
        <taxon>Darwinulidae</taxon>
        <taxon>Darwinula</taxon>
    </lineage>
</organism>
<dbReference type="AlphaFoldDB" id="A0A7R9AF41"/>
<proteinExistence type="predicted"/>
<evidence type="ECO:0000313" key="2">
    <source>
        <dbReference type="Proteomes" id="UP000677054"/>
    </source>
</evidence>
<reference evidence="1" key="1">
    <citation type="submission" date="2020-11" db="EMBL/GenBank/DDBJ databases">
        <authorList>
            <person name="Tran Van P."/>
        </authorList>
    </citation>
    <scope>NUCLEOTIDE SEQUENCE</scope>
</reference>
<sequence>MVRLRQAIRACREARSGVRVTWFHQKANVIRRQIVWRTPSAKVRLKICDASATLNWWMKQDSARYHLEWNRCLLKGNVRKRKIAWKTQLAKDLLKICAVNVMMDS</sequence>
<keyword evidence="2" id="KW-1185">Reference proteome</keyword>
<dbReference type="EMBL" id="LR904762">
    <property type="protein sequence ID" value="CAD7253074.1"/>
    <property type="molecule type" value="Genomic_DNA"/>
</dbReference>
<gene>
    <name evidence="1" type="ORF">DSTB1V02_LOCUS12825</name>
</gene>